<gene>
    <name evidence="1" type="ORF">M5K25_021180</name>
</gene>
<dbReference type="EMBL" id="JANQDX010000016">
    <property type="protein sequence ID" value="KAL0910223.1"/>
    <property type="molecule type" value="Genomic_DNA"/>
</dbReference>
<sequence>MMKERLKESAKQVQESNLLPKYPLRAFLDAVGFDESSMVDDDDYDVSTVLDGTSEAEKYLLLDEGSDPDEAWNEIRLVASAVISKICKNFCPCSSQATYYFSYGTCDYAFPFFDIDVGP</sequence>
<keyword evidence="2" id="KW-1185">Reference proteome</keyword>
<evidence type="ECO:0000313" key="2">
    <source>
        <dbReference type="Proteomes" id="UP001552299"/>
    </source>
</evidence>
<dbReference type="Proteomes" id="UP001552299">
    <property type="component" value="Unassembled WGS sequence"/>
</dbReference>
<proteinExistence type="predicted"/>
<evidence type="ECO:0000313" key="1">
    <source>
        <dbReference type="EMBL" id="KAL0910223.1"/>
    </source>
</evidence>
<dbReference type="AlphaFoldDB" id="A0ABD0UBZ5"/>
<reference evidence="1 2" key="1">
    <citation type="journal article" date="2024" name="Plant Biotechnol. J.">
        <title>Dendrobium thyrsiflorum genome and its molecular insights into genes involved in important horticultural traits.</title>
        <authorList>
            <person name="Chen B."/>
            <person name="Wang J.Y."/>
            <person name="Zheng P.J."/>
            <person name="Li K.L."/>
            <person name="Liang Y.M."/>
            <person name="Chen X.F."/>
            <person name="Zhang C."/>
            <person name="Zhao X."/>
            <person name="He X."/>
            <person name="Zhang G.Q."/>
            <person name="Liu Z.J."/>
            <person name="Xu Q."/>
        </authorList>
    </citation>
    <scope>NUCLEOTIDE SEQUENCE [LARGE SCALE GENOMIC DNA]</scope>
    <source>
        <strain evidence="1">GZMU011</strain>
    </source>
</reference>
<protein>
    <submittedName>
        <fullName evidence="1">Uncharacterized protein</fullName>
    </submittedName>
</protein>
<organism evidence="1 2">
    <name type="scientific">Dendrobium thyrsiflorum</name>
    <name type="common">Pinecone-like raceme dendrobium</name>
    <name type="synonym">Orchid</name>
    <dbReference type="NCBI Taxonomy" id="117978"/>
    <lineage>
        <taxon>Eukaryota</taxon>
        <taxon>Viridiplantae</taxon>
        <taxon>Streptophyta</taxon>
        <taxon>Embryophyta</taxon>
        <taxon>Tracheophyta</taxon>
        <taxon>Spermatophyta</taxon>
        <taxon>Magnoliopsida</taxon>
        <taxon>Liliopsida</taxon>
        <taxon>Asparagales</taxon>
        <taxon>Orchidaceae</taxon>
        <taxon>Epidendroideae</taxon>
        <taxon>Malaxideae</taxon>
        <taxon>Dendrobiinae</taxon>
        <taxon>Dendrobium</taxon>
    </lineage>
</organism>
<name>A0ABD0UBZ5_DENTH</name>
<accession>A0ABD0UBZ5</accession>
<comment type="caution">
    <text evidence="1">The sequence shown here is derived from an EMBL/GenBank/DDBJ whole genome shotgun (WGS) entry which is preliminary data.</text>
</comment>